<dbReference type="PANTHER" id="PTHR38340">
    <property type="entry name" value="S-LAYER PROTEIN"/>
    <property type="match status" value="1"/>
</dbReference>
<dbReference type="EMBL" id="JBHLWQ010000144">
    <property type="protein sequence ID" value="MFC0201637.1"/>
    <property type="molecule type" value="Genomic_DNA"/>
</dbReference>
<dbReference type="Proteomes" id="UP001589795">
    <property type="component" value="Unassembled WGS sequence"/>
</dbReference>
<evidence type="ECO:0000256" key="2">
    <source>
        <dbReference type="ARBA" id="ARBA00022525"/>
    </source>
</evidence>
<dbReference type="Gene3D" id="2.150.10.10">
    <property type="entry name" value="Serralysin-like metalloprotease, C-terminal"/>
    <property type="match status" value="2"/>
</dbReference>
<accession>A0ABV6CMK9</accession>
<proteinExistence type="predicted"/>
<keyword evidence="5" id="KW-1185">Reference proteome</keyword>
<dbReference type="InterPro" id="IPR011049">
    <property type="entry name" value="Serralysin-like_metalloprot_C"/>
</dbReference>
<dbReference type="Gene3D" id="3.40.33.10">
    <property type="entry name" value="CAP"/>
    <property type="match status" value="1"/>
</dbReference>
<dbReference type="CDD" id="cd05379">
    <property type="entry name" value="CAP_bacterial"/>
    <property type="match status" value="1"/>
</dbReference>
<organism evidence="4 5">
    <name type="scientific">Paracoccus rhizosphaerae</name>
    <dbReference type="NCBI Taxonomy" id="1133347"/>
    <lineage>
        <taxon>Bacteria</taxon>
        <taxon>Pseudomonadati</taxon>
        <taxon>Pseudomonadota</taxon>
        <taxon>Alphaproteobacteria</taxon>
        <taxon>Rhodobacterales</taxon>
        <taxon>Paracoccaceae</taxon>
        <taxon>Paracoccus</taxon>
    </lineage>
</organism>
<comment type="subcellular location">
    <subcellularLocation>
        <location evidence="1">Secreted</location>
    </subcellularLocation>
</comment>
<dbReference type="Pfam" id="PF00188">
    <property type="entry name" value="CAP"/>
    <property type="match status" value="1"/>
</dbReference>
<dbReference type="PRINTS" id="PR00313">
    <property type="entry name" value="CABNDNGRPT"/>
</dbReference>
<evidence type="ECO:0000313" key="5">
    <source>
        <dbReference type="Proteomes" id="UP001589795"/>
    </source>
</evidence>
<dbReference type="InterPro" id="IPR050557">
    <property type="entry name" value="RTX_toxin/Mannuronan_C5-epim"/>
</dbReference>
<name>A0ABV6CMK9_9RHOB</name>
<dbReference type="Pfam" id="PF00353">
    <property type="entry name" value="HemolysinCabind"/>
    <property type="match status" value="3"/>
</dbReference>
<dbReference type="InterPro" id="IPR001343">
    <property type="entry name" value="Hemolysn_Ca-bd"/>
</dbReference>
<dbReference type="RefSeq" id="WP_265506794.1">
    <property type="nucleotide sequence ID" value="NZ_JAOTBE010000018.1"/>
</dbReference>
<dbReference type="InterPro" id="IPR014044">
    <property type="entry name" value="CAP_dom"/>
</dbReference>
<keyword evidence="2" id="KW-0964">Secreted</keyword>
<evidence type="ECO:0000313" key="4">
    <source>
        <dbReference type="EMBL" id="MFC0201637.1"/>
    </source>
</evidence>
<reference evidence="4 5" key="1">
    <citation type="submission" date="2024-09" db="EMBL/GenBank/DDBJ databases">
        <authorList>
            <person name="Sun Q."/>
            <person name="Mori K."/>
        </authorList>
    </citation>
    <scope>NUCLEOTIDE SEQUENCE [LARGE SCALE GENOMIC DNA]</scope>
    <source>
        <strain evidence="4 5">CCM 7904</strain>
    </source>
</reference>
<evidence type="ECO:0000256" key="1">
    <source>
        <dbReference type="ARBA" id="ARBA00004613"/>
    </source>
</evidence>
<evidence type="ECO:0000259" key="3">
    <source>
        <dbReference type="Pfam" id="PF00188"/>
    </source>
</evidence>
<dbReference type="PROSITE" id="PS00330">
    <property type="entry name" value="HEMOLYSIN_CALCIUM"/>
    <property type="match status" value="3"/>
</dbReference>
<feature type="domain" description="SCP" evidence="3">
    <location>
        <begin position="12"/>
        <end position="142"/>
    </location>
</feature>
<protein>
    <submittedName>
        <fullName evidence="4">CAP domain-containing protein</fullName>
    </submittedName>
</protein>
<gene>
    <name evidence="4" type="ORF">ACFFIZ_15340</name>
</gene>
<dbReference type="SUPFAM" id="SSF51120">
    <property type="entry name" value="beta-Roll"/>
    <property type="match status" value="1"/>
</dbReference>
<sequence>MSHATPAERYFLQLVNQERARHDLAPLVLEMRLNDSAAAHSRWMLEDDTFSHTGEGGSKASERVRDANFPLEGSWRVAENLALISDDRDGSLMDEVRQMHVNLMNSPGHRANILDPRVEYLGVGIEVGNLGSDRVVMVTQNFAATGGQVHLDAAPGVAITTVGAPMLNAPSPSIAAWRAQVGDYHQGPFATAGNDQILRGDGNDTVWGGTGFDWINGGGGADALHGGRGNDVIMGHLGNDRIWGDIGGDRLSGGAGNDIMAGGPGYDVMTGDMGDDRMFGGDHNDRLFGNWGADTLLGGTGNDLLAGGLGNDELHGGAGADQFVFAGQVGVDRIVDFQPGIDRILIDKDLVGRDVTDFVRADVRETDFGVVIDLGSGNRIALTNPNLSWQDVADDIFLF</sequence>
<dbReference type="InterPro" id="IPR018511">
    <property type="entry name" value="Hemolysin-typ_Ca-bd_CS"/>
</dbReference>
<dbReference type="PANTHER" id="PTHR38340:SF1">
    <property type="entry name" value="S-LAYER PROTEIN"/>
    <property type="match status" value="1"/>
</dbReference>
<dbReference type="InterPro" id="IPR035940">
    <property type="entry name" value="CAP_sf"/>
</dbReference>
<dbReference type="SUPFAM" id="SSF55797">
    <property type="entry name" value="PR-1-like"/>
    <property type="match status" value="1"/>
</dbReference>
<comment type="caution">
    <text evidence="4">The sequence shown here is derived from an EMBL/GenBank/DDBJ whole genome shotgun (WGS) entry which is preliminary data.</text>
</comment>